<dbReference type="AlphaFoldDB" id="A0A822YKE6"/>
<dbReference type="EMBL" id="DUZY01000003">
    <property type="protein sequence ID" value="DAD32982.1"/>
    <property type="molecule type" value="Genomic_DNA"/>
</dbReference>
<protein>
    <submittedName>
        <fullName evidence="1">Uncharacterized protein</fullName>
    </submittedName>
</protein>
<gene>
    <name evidence="1" type="ORF">HUJ06_011833</name>
</gene>
<accession>A0A822YKE6</accession>
<organism evidence="1 2">
    <name type="scientific">Nelumbo nucifera</name>
    <name type="common">Sacred lotus</name>
    <dbReference type="NCBI Taxonomy" id="4432"/>
    <lineage>
        <taxon>Eukaryota</taxon>
        <taxon>Viridiplantae</taxon>
        <taxon>Streptophyta</taxon>
        <taxon>Embryophyta</taxon>
        <taxon>Tracheophyta</taxon>
        <taxon>Spermatophyta</taxon>
        <taxon>Magnoliopsida</taxon>
        <taxon>Proteales</taxon>
        <taxon>Nelumbonaceae</taxon>
        <taxon>Nelumbo</taxon>
    </lineage>
</organism>
<dbReference type="Proteomes" id="UP000607653">
    <property type="component" value="Unassembled WGS sequence"/>
</dbReference>
<reference evidence="1 2" key="1">
    <citation type="journal article" date="2020" name="Mol. Biol. Evol.">
        <title>Distinct Expression and Methylation Patterns for Genes with Different Fates following a Single Whole-Genome Duplication in Flowering Plants.</title>
        <authorList>
            <person name="Shi T."/>
            <person name="Rahmani R.S."/>
            <person name="Gugger P.F."/>
            <person name="Wang M."/>
            <person name="Li H."/>
            <person name="Zhang Y."/>
            <person name="Li Z."/>
            <person name="Wang Q."/>
            <person name="Van de Peer Y."/>
            <person name="Marchal K."/>
            <person name="Chen J."/>
        </authorList>
    </citation>
    <scope>NUCLEOTIDE SEQUENCE [LARGE SCALE GENOMIC DNA]</scope>
    <source>
        <tissue evidence="1">Leaf</tissue>
    </source>
</reference>
<proteinExistence type="predicted"/>
<evidence type="ECO:0000313" key="2">
    <source>
        <dbReference type="Proteomes" id="UP000607653"/>
    </source>
</evidence>
<comment type="caution">
    <text evidence="1">The sequence shown here is derived from an EMBL/GenBank/DDBJ whole genome shotgun (WGS) entry which is preliminary data.</text>
</comment>
<sequence>MTYKFMSEICSFMSFCFNFKLRKTQAQQARLNISQYGMGVGGTIHSKVKLERNCFTFIHSLKVKGTIHG</sequence>
<keyword evidence="2" id="KW-1185">Reference proteome</keyword>
<name>A0A822YKE6_NELNU</name>
<evidence type="ECO:0000313" key="1">
    <source>
        <dbReference type="EMBL" id="DAD32982.1"/>
    </source>
</evidence>